<organism evidence="1 2">
    <name type="scientific">Serratia ureilytica</name>
    <dbReference type="NCBI Taxonomy" id="300181"/>
    <lineage>
        <taxon>Bacteria</taxon>
        <taxon>Pseudomonadati</taxon>
        <taxon>Pseudomonadota</taxon>
        <taxon>Gammaproteobacteria</taxon>
        <taxon>Enterobacterales</taxon>
        <taxon>Yersiniaceae</taxon>
        <taxon>Serratia</taxon>
    </lineage>
</organism>
<name>A0A9X9G0P6_9GAMM</name>
<evidence type="ECO:0000313" key="1">
    <source>
        <dbReference type="EMBL" id="TXE22859.1"/>
    </source>
</evidence>
<accession>A0A9X9G0P6</accession>
<gene>
    <name evidence="1" type="ORF">FOT63_24940</name>
</gene>
<dbReference type="Proteomes" id="UP000321307">
    <property type="component" value="Unassembled WGS sequence"/>
</dbReference>
<dbReference type="RefSeq" id="WP_147839215.1">
    <property type="nucleotide sequence ID" value="NZ_VOUP01000052.1"/>
</dbReference>
<dbReference type="EMBL" id="VOUP01000052">
    <property type="protein sequence ID" value="TXE22859.1"/>
    <property type="molecule type" value="Genomic_DNA"/>
</dbReference>
<proteinExistence type="predicted"/>
<dbReference type="Pfam" id="PF02413">
    <property type="entry name" value="Caudo_TAP"/>
    <property type="match status" value="1"/>
</dbReference>
<comment type="caution">
    <text evidence="1">The sequence shown here is derived from an EMBL/GenBank/DDBJ whole genome shotgun (WGS) entry which is preliminary data.</text>
</comment>
<reference evidence="1 2" key="1">
    <citation type="submission" date="2019-07" db="EMBL/GenBank/DDBJ databases">
        <title>Serratia strains were isolated from fresh produce.</title>
        <authorList>
            <person name="Cho G.-S."/>
            <person name="Stein M."/>
            <person name="Lee W."/>
            <person name="Suh S.H."/>
            <person name="Franz C.M.A.P."/>
        </authorList>
    </citation>
    <scope>NUCLEOTIDE SEQUENCE [LARGE SCALE GENOMIC DNA]</scope>
    <source>
        <strain evidence="1 2">S17</strain>
    </source>
</reference>
<dbReference type="PANTHER" id="PTHR34413">
    <property type="entry name" value="PROPHAGE TAIL FIBER ASSEMBLY PROTEIN HOMOLOG TFAE-RELATED-RELATED"/>
    <property type="match status" value="1"/>
</dbReference>
<dbReference type="InterPro" id="IPR003458">
    <property type="entry name" value="Phage_T4_Gp38_tail_assem"/>
</dbReference>
<protein>
    <submittedName>
        <fullName evidence="1">Tail fiber assembly protein</fullName>
    </submittedName>
</protein>
<evidence type="ECO:0000313" key="2">
    <source>
        <dbReference type="Proteomes" id="UP000321307"/>
    </source>
</evidence>
<sequence length="142" mass="16092">MDNYYYSAKNNGFYPFSLKDTYELSSHGWPDDAIPISDEYYQRLIDGQKQGKVLTSDINGNPVLSEQSEPSFEEVAEKTEFLLAQLMSEATTKIAPLQDAVDLGIATEKEKINLVEWKRYRVALNRIDISIAADITLPKKPL</sequence>
<dbReference type="PANTHER" id="PTHR34413:SF2">
    <property type="entry name" value="PROPHAGE TAIL FIBER ASSEMBLY PROTEIN HOMOLOG TFAE-RELATED"/>
    <property type="match status" value="1"/>
</dbReference>
<dbReference type="InterPro" id="IPR051220">
    <property type="entry name" value="TFA_Chaperone"/>
</dbReference>
<dbReference type="AlphaFoldDB" id="A0A9X9G0P6"/>